<evidence type="ECO:0000313" key="1">
    <source>
        <dbReference type="EMBL" id="KAF6225986.1"/>
    </source>
</evidence>
<dbReference type="OrthoDB" id="5377818at2759"/>
<dbReference type="RefSeq" id="XP_037158653.1">
    <property type="nucleotide sequence ID" value="XM_037314451.1"/>
</dbReference>
<dbReference type="EMBL" id="JACCJC010000096">
    <property type="protein sequence ID" value="KAF6225986.1"/>
    <property type="molecule type" value="Genomic_DNA"/>
</dbReference>
<dbReference type="GeneID" id="59294250"/>
<sequence length="213" mass="22767">MHIHQALAALANVQSFVSVAGTPLTATPTSIAIANTGSQRSSDQALVLISSPVNGSVTPPRQTSNIGPQSNTTLIPPQGLIPYRVRGSSTTLFFHSFGITIPSSYMLQCLSLSLTLILQVTLDGRGKDLISNGYFNHTHLMLNGAKVAVVVGDFREVGRPMDYYNVRDMLTGIGDFVTEPDRGITTLSYEVEVDNKGYVGTGHVDYEPAPNSA</sequence>
<dbReference type="AlphaFoldDB" id="A0A8H6CMI6"/>
<accession>A0A8H6CMI6</accession>
<dbReference type="Proteomes" id="UP000578531">
    <property type="component" value="Unassembled WGS sequence"/>
</dbReference>
<keyword evidence="2" id="KW-1185">Reference proteome</keyword>
<proteinExistence type="predicted"/>
<reference evidence="1 2" key="1">
    <citation type="journal article" date="2020" name="Genomics">
        <title>Complete, high-quality genomes from long-read metagenomic sequencing of two wolf lichen thalli reveals enigmatic genome architecture.</title>
        <authorList>
            <person name="McKenzie S.K."/>
            <person name="Walston R.F."/>
            <person name="Allen J.L."/>
        </authorList>
    </citation>
    <scope>NUCLEOTIDE SEQUENCE [LARGE SCALE GENOMIC DNA]</scope>
    <source>
        <strain evidence="1">WasteWater2</strain>
    </source>
</reference>
<name>A0A8H6CMI6_9LECA</name>
<organism evidence="1 2">
    <name type="scientific">Letharia columbiana</name>
    <dbReference type="NCBI Taxonomy" id="112416"/>
    <lineage>
        <taxon>Eukaryota</taxon>
        <taxon>Fungi</taxon>
        <taxon>Dikarya</taxon>
        <taxon>Ascomycota</taxon>
        <taxon>Pezizomycotina</taxon>
        <taxon>Lecanoromycetes</taxon>
        <taxon>OSLEUM clade</taxon>
        <taxon>Lecanoromycetidae</taxon>
        <taxon>Lecanorales</taxon>
        <taxon>Lecanorineae</taxon>
        <taxon>Parmeliaceae</taxon>
        <taxon>Letharia</taxon>
    </lineage>
</organism>
<protein>
    <submittedName>
        <fullName evidence="1">Uncharacterized protein</fullName>
    </submittedName>
</protein>
<evidence type="ECO:0000313" key="2">
    <source>
        <dbReference type="Proteomes" id="UP000578531"/>
    </source>
</evidence>
<gene>
    <name evidence="1" type="ORF">HO173_012616</name>
</gene>
<comment type="caution">
    <text evidence="1">The sequence shown here is derived from an EMBL/GenBank/DDBJ whole genome shotgun (WGS) entry which is preliminary data.</text>
</comment>